<organism evidence="4 5">
    <name type="scientific">Nocardia ninae NBRC 108245</name>
    <dbReference type="NCBI Taxonomy" id="1210091"/>
    <lineage>
        <taxon>Bacteria</taxon>
        <taxon>Bacillati</taxon>
        <taxon>Actinomycetota</taxon>
        <taxon>Actinomycetes</taxon>
        <taxon>Mycobacteriales</taxon>
        <taxon>Nocardiaceae</taxon>
        <taxon>Nocardia</taxon>
    </lineage>
</organism>
<dbReference type="InterPro" id="IPR049492">
    <property type="entry name" value="BD-FAE-like_dom"/>
</dbReference>
<feature type="region of interest" description="Disordered" evidence="2">
    <location>
        <begin position="1"/>
        <end position="24"/>
    </location>
</feature>
<dbReference type="InterPro" id="IPR029058">
    <property type="entry name" value="AB_hydrolase_fold"/>
</dbReference>
<gene>
    <name evidence="4" type="primary">xynB</name>
    <name evidence="4" type="ORF">NN4_34400</name>
</gene>
<keyword evidence="5" id="KW-1185">Reference proteome</keyword>
<dbReference type="Gene3D" id="3.40.50.1820">
    <property type="entry name" value="alpha/beta hydrolase"/>
    <property type="match status" value="1"/>
</dbReference>
<keyword evidence="4" id="KW-0119">Carbohydrate metabolism</keyword>
<evidence type="ECO:0000256" key="2">
    <source>
        <dbReference type="SAM" id="MobiDB-lite"/>
    </source>
</evidence>
<keyword evidence="4" id="KW-0624">Polysaccharide degradation</keyword>
<feature type="domain" description="BD-FAE-like" evidence="3">
    <location>
        <begin position="127"/>
        <end position="179"/>
    </location>
</feature>
<evidence type="ECO:0000256" key="1">
    <source>
        <dbReference type="ARBA" id="ARBA00022801"/>
    </source>
</evidence>
<protein>
    <submittedName>
        <fullName evidence="4">Xylanase</fullName>
    </submittedName>
</protein>
<dbReference type="Pfam" id="PF20434">
    <property type="entry name" value="BD-FAE"/>
    <property type="match status" value="1"/>
</dbReference>
<dbReference type="OrthoDB" id="9794725at2"/>
<keyword evidence="1 4" id="KW-0378">Hydrolase</keyword>
<name>A0A511MEQ8_9NOCA</name>
<keyword evidence="4" id="KW-0858">Xylan degradation</keyword>
<dbReference type="PANTHER" id="PTHR48081:SF6">
    <property type="entry name" value="PEPTIDASE S9 PROLYL OLIGOPEPTIDASE CATALYTIC DOMAIN-CONTAINING PROTEIN"/>
    <property type="match status" value="1"/>
</dbReference>
<sequence>MSRTTSEEIIPLWPDSSPRLPSPYGQVTTVPGLQDGKAVTLIRNVTEPALTVHRPDPARATGTAVIVCPGGSFITLTRGTGADIADALAAQGCTAFVLRYRLLPSAPNDEDFIRHWATDYTMGDIESQSYPAAIDARRAVQFVRERAATWQVDPRHVGILGSSAGGQLAFSAATDYDRQSRPDHAAALYPPAWHEYTVPADAPPLFLALAGDDPDENVVPGNLARYQAWQSAGHAAELHVYAQGGHGFAMEPRGLPCDSWMDRYLDWLATTRPSD</sequence>
<reference evidence="4 5" key="1">
    <citation type="submission" date="2019-07" db="EMBL/GenBank/DDBJ databases">
        <title>Whole genome shotgun sequence of Nocardia ninae NBRC 108245.</title>
        <authorList>
            <person name="Hosoyama A."/>
            <person name="Uohara A."/>
            <person name="Ohji S."/>
            <person name="Ichikawa N."/>
        </authorList>
    </citation>
    <scope>NUCLEOTIDE SEQUENCE [LARGE SCALE GENOMIC DNA]</scope>
    <source>
        <strain evidence="4 5">NBRC 108245</strain>
    </source>
</reference>
<proteinExistence type="predicted"/>
<dbReference type="EMBL" id="BJXA01000020">
    <property type="protein sequence ID" value="GEM38921.1"/>
    <property type="molecule type" value="Genomic_DNA"/>
</dbReference>
<evidence type="ECO:0000313" key="4">
    <source>
        <dbReference type="EMBL" id="GEM38921.1"/>
    </source>
</evidence>
<dbReference type="RefSeq" id="WP_147131851.1">
    <property type="nucleotide sequence ID" value="NZ_BJXA01000020.1"/>
</dbReference>
<dbReference type="InterPro" id="IPR050300">
    <property type="entry name" value="GDXG_lipolytic_enzyme"/>
</dbReference>
<dbReference type="GO" id="GO:0016798">
    <property type="term" value="F:hydrolase activity, acting on glycosyl bonds"/>
    <property type="evidence" value="ECO:0007669"/>
    <property type="project" value="UniProtKB-KW"/>
</dbReference>
<keyword evidence="4" id="KW-0326">Glycosidase</keyword>
<evidence type="ECO:0000259" key="3">
    <source>
        <dbReference type="Pfam" id="PF20434"/>
    </source>
</evidence>
<dbReference type="GO" id="GO:0045493">
    <property type="term" value="P:xylan catabolic process"/>
    <property type="evidence" value="ECO:0007669"/>
    <property type="project" value="UniProtKB-KW"/>
</dbReference>
<comment type="caution">
    <text evidence="4">The sequence shown here is derived from an EMBL/GenBank/DDBJ whole genome shotgun (WGS) entry which is preliminary data.</text>
</comment>
<evidence type="ECO:0000313" key="5">
    <source>
        <dbReference type="Proteomes" id="UP000321424"/>
    </source>
</evidence>
<dbReference type="AlphaFoldDB" id="A0A511MEQ8"/>
<dbReference type="SUPFAM" id="SSF53474">
    <property type="entry name" value="alpha/beta-Hydrolases"/>
    <property type="match status" value="1"/>
</dbReference>
<dbReference type="PANTHER" id="PTHR48081">
    <property type="entry name" value="AB HYDROLASE SUPERFAMILY PROTEIN C4A8.06C"/>
    <property type="match status" value="1"/>
</dbReference>
<dbReference type="Proteomes" id="UP000321424">
    <property type="component" value="Unassembled WGS sequence"/>
</dbReference>
<accession>A0A511MEQ8</accession>